<name>A0A8J8MKM8_9FIRM</name>
<protein>
    <submittedName>
        <fullName evidence="4">TetR family transcriptional regulator</fullName>
    </submittedName>
</protein>
<dbReference type="AlphaFoldDB" id="A0A8J8MKM8"/>
<organism evidence="4 5">
    <name type="scientific">Vallitalea pronyensis</name>
    <dbReference type="NCBI Taxonomy" id="1348613"/>
    <lineage>
        <taxon>Bacteria</taxon>
        <taxon>Bacillati</taxon>
        <taxon>Bacillota</taxon>
        <taxon>Clostridia</taxon>
        <taxon>Lachnospirales</taxon>
        <taxon>Vallitaleaceae</taxon>
        <taxon>Vallitalea</taxon>
    </lineage>
</organism>
<feature type="DNA-binding region" description="H-T-H motif" evidence="2">
    <location>
        <begin position="29"/>
        <end position="48"/>
    </location>
</feature>
<proteinExistence type="predicted"/>
<dbReference type="EMBL" id="CP058649">
    <property type="protein sequence ID" value="QUI23415.1"/>
    <property type="molecule type" value="Genomic_DNA"/>
</dbReference>
<dbReference type="KEGG" id="vpy:HZI73_14465"/>
<dbReference type="Gene3D" id="1.10.357.10">
    <property type="entry name" value="Tetracycline Repressor, domain 2"/>
    <property type="match status" value="1"/>
</dbReference>
<keyword evidence="1 2" id="KW-0238">DNA-binding</keyword>
<evidence type="ECO:0000256" key="2">
    <source>
        <dbReference type="PROSITE-ProRule" id="PRU00335"/>
    </source>
</evidence>
<feature type="domain" description="HTH tetR-type" evidence="3">
    <location>
        <begin position="5"/>
        <end position="66"/>
    </location>
</feature>
<gene>
    <name evidence="4" type="ORF">HZI73_14465</name>
</gene>
<evidence type="ECO:0000256" key="1">
    <source>
        <dbReference type="ARBA" id="ARBA00023125"/>
    </source>
</evidence>
<reference evidence="4" key="1">
    <citation type="submission" date="2020-07" db="EMBL/GenBank/DDBJ databases">
        <title>Vallitalea pronyensis genome.</title>
        <authorList>
            <person name="Postec A."/>
        </authorList>
    </citation>
    <scope>NUCLEOTIDE SEQUENCE</scope>
    <source>
        <strain evidence="4">FatNI3</strain>
    </source>
</reference>
<accession>A0A8J8MKM8</accession>
<dbReference type="GO" id="GO:0003677">
    <property type="term" value="F:DNA binding"/>
    <property type="evidence" value="ECO:0007669"/>
    <property type="project" value="UniProtKB-UniRule"/>
</dbReference>
<dbReference type="InterPro" id="IPR009057">
    <property type="entry name" value="Homeodomain-like_sf"/>
</dbReference>
<evidence type="ECO:0000313" key="4">
    <source>
        <dbReference type="EMBL" id="QUI23415.1"/>
    </source>
</evidence>
<dbReference type="RefSeq" id="WP_212694100.1">
    <property type="nucleotide sequence ID" value="NZ_CP058649.1"/>
</dbReference>
<dbReference type="Pfam" id="PF00440">
    <property type="entry name" value="TetR_N"/>
    <property type="match status" value="1"/>
</dbReference>
<sequence length="196" mass="22845">MDIKANVKDQILNAVIELIDEVDLIERITSRKIAEKAGVNLALINYYYQSKDNLINQAVSYKMELITRQMSNAYSDVDSPYQQLIGLLLSSADLSFKYNKFFKVAVETEMRNGYRNSLDLVMPLLKEIFNNTDKEELRIIAMQLMIPFHQIIMYPDLYSKYLETDFFDKSKRDDTIIKMMQKALGKKENETVGRTK</sequence>
<keyword evidence="5" id="KW-1185">Reference proteome</keyword>
<dbReference type="Proteomes" id="UP000683246">
    <property type="component" value="Chromosome"/>
</dbReference>
<dbReference type="InterPro" id="IPR001647">
    <property type="entry name" value="HTH_TetR"/>
</dbReference>
<evidence type="ECO:0000313" key="5">
    <source>
        <dbReference type="Proteomes" id="UP000683246"/>
    </source>
</evidence>
<dbReference type="PROSITE" id="PS50977">
    <property type="entry name" value="HTH_TETR_2"/>
    <property type="match status" value="1"/>
</dbReference>
<dbReference type="SUPFAM" id="SSF46689">
    <property type="entry name" value="Homeodomain-like"/>
    <property type="match status" value="1"/>
</dbReference>
<evidence type="ECO:0000259" key="3">
    <source>
        <dbReference type="PROSITE" id="PS50977"/>
    </source>
</evidence>